<keyword evidence="3" id="KW-1185">Reference proteome</keyword>
<feature type="domain" description="SnoaL-like" evidence="1">
    <location>
        <begin position="8"/>
        <end position="85"/>
    </location>
</feature>
<sequence length="130" mass="14270">MGDGRQLVERYLEVWNEEDPALRRAGIEEVWCEDGIYIDPEVAVAGRAALDATVAAVREQHPALVFTLTGEVDVRPRLALFCWQHGVAGGAEPLAVGFVLAVLTDEGDRMRSVHVFMDEPYPEPLARAGV</sequence>
<dbReference type="EMBL" id="WEGJ01000022">
    <property type="protein sequence ID" value="MQY14587.1"/>
    <property type="molecule type" value="Genomic_DNA"/>
</dbReference>
<name>A0A7K0CM92_9ACTN</name>
<accession>A0A7K0CM92</accession>
<dbReference type="AlphaFoldDB" id="A0A7K0CM92"/>
<proteinExistence type="predicted"/>
<dbReference type="Proteomes" id="UP000466345">
    <property type="component" value="Unassembled WGS sequence"/>
</dbReference>
<gene>
    <name evidence="2" type="ORF">SRB5_47550</name>
</gene>
<comment type="caution">
    <text evidence="2">The sequence shown here is derived from an EMBL/GenBank/DDBJ whole genome shotgun (WGS) entry which is preliminary data.</text>
</comment>
<dbReference type="InterPro" id="IPR032710">
    <property type="entry name" value="NTF2-like_dom_sf"/>
</dbReference>
<dbReference type="SUPFAM" id="SSF54427">
    <property type="entry name" value="NTF2-like"/>
    <property type="match status" value="1"/>
</dbReference>
<dbReference type="OrthoDB" id="9808719at2"/>
<reference evidence="2 3" key="1">
    <citation type="submission" date="2019-10" db="EMBL/GenBank/DDBJ databases">
        <title>Streptomyces smaragdinus sp. nov. and Streptomyces fabii sp. nov., isolated from the gut of fungus growing-termite Macrotermes natalensis.</title>
        <authorList>
            <person name="Schwitalla J."/>
            <person name="Benndorf R."/>
            <person name="Martin K."/>
            <person name="De Beer W."/>
            <person name="Kaster A.-K."/>
            <person name="Vollmers J."/>
            <person name="Poulsen M."/>
            <person name="Beemelmanns C."/>
        </authorList>
    </citation>
    <scope>NUCLEOTIDE SEQUENCE [LARGE SCALE GENOMIC DNA]</scope>
    <source>
        <strain evidence="2 3">RB5</strain>
    </source>
</reference>
<dbReference type="InterPro" id="IPR037401">
    <property type="entry name" value="SnoaL-like"/>
</dbReference>
<dbReference type="Pfam" id="PF12680">
    <property type="entry name" value="SnoaL_2"/>
    <property type="match status" value="1"/>
</dbReference>
<evidence type="ECO:0000313" key="2">
    <source>
        <dbReference type="EMBL" id="MQY14587.1"/>
    </source>
</evidence>
<evidence type="ECO:0000259" key="1">
    <source>
        <dbReference type="Pfam" id="PF12680"/>
    </source>
</evidence>
<dbReference type="RefSeq" id="WP_153455403.1">
    <property type="nucleotide sequence ID" value="NZ_WEGJ01000022.1"/>
</dbReference>
<protein>
    <recommendedName>
        <fullName evidence="1">SnoaL-like domain-containing protein</fullName>
    </recommendedName>
</protein>
<evidence type="ECO:0000313" key="3">
    <source>
        <dbReference type="Proteomes" id="UP000466345"/>
    </source>
</evidence>
<organism evidence="2 3">
    <name type="scientific">Streptomyces smaragdinus</name>
    <dbReference type="NCBI Taxonomy" id="2585196"/>
    <lineage>
        <taxon>Bacteria</taxon>
        <taxon>Bacillati</taxon>
        <taxon>Actinomycetota</taxon>
        <taxon>Actinomycetes</taxon>
        <taxon>Kitasatosporales</taxon>
        <taxon>Streptomycetaceae</taxon>
        <taxon>Streptomyces</taxon>
    </lineage>
</organism>
<dbReference type="Gene3D" id="3.10.450.50">
    <property type="match status" value="1"/>
</dbReference>